<organism evidence="2 3">
    <name type="scientific">Opisthorchis viverrini</name>
    <name type="common">Southeast Asian liver fluke</name>
    <dbReference type="NCBI Taxonomy" id="6198"/>
    <lineage>
        <taxon>Eukaryota</taxon>
        <taxon>Metazoa</taxon>
        <taxon>Spiralia</taxon>
        <taxon>Lophotrochozoa</taxon>
        <taxon>Platyhelminthes</taxon>
        <taxon>Trematoda</taxon>
        <taxon>Digenea</taxon>
        <taxon>Opisthorchiida</taxon>
        <taxon>Opisthorchiata</taxon>
        <taxon>Opisthorchiidae</taxon>
        <taxon>Opisthorchis</taxon>
    </lineage>
</organism>
<dbReference type="EMBL" id="KL596651">
    <property type="protein sequence ID" value="KER31084.1"/>
    <property type="molecule type" value="Genomic_DNA"/>
</dbReference>
<dbReference type="GeneID" id="20316833"/>
<proteinExistence type="predicted"/>
<reference evidence="2 3" key="1">
    <citation type="submission" date="2013-11" db="EMBL/GenBank/DDBJ databases">
        <title>Opisthorchis viverrini - life in the bile duct.</title>
        <authorList>
            <person name="Young N.D."/>
            <person name="Nagarajan N."/>
            <person name="Lin S.J."/>
            <person name="Korhonen P.K."/>
            <person name="Jex A.R."/>
            <person name="Hall R.S."/>
            <person name="Safavi-Hemami H."/>
            <person name="Kaewkong W."/>
            <person name="Bertrand D."/>
            <person name="Gao S."/>
            <person name="Seet Q."/>
            <person name="Wongkham S."/>
            <person name="Teh B.T."/>
            <person name="Wongkham C."/>
            <person name="Intapan P.M."/>
            <person name="Maleewong W."/>
            <person name="Yang X."/>
            <person name="Hu M."/>
            <person name="Wang Z."/>
            <person name="Hofmann A."/>
            <person name="Sternberg P.W."/>
            <person name="Tan P."/>
            <person name="Wang J."/>
            <person name="Gasser R.B."/>
        </authorList>
    </citation>
    <scope>NUCLEOTIDE SEQUENCE [LARGE SCALE GENOMIC DNA]</scope>
</reference>
<dbReference type="AlphaFoldDB" id="A0A075AI63"/>
<dbReference type="RefSeq" id="XP_009165207.1">
    <property type="nucleotide sequence ID" value="XM_009166943.1"/>
</dbReference>
<accession>A0A075AI63</accession>
<keyword evidence="3" id="KW-1185">Reference proteome</keyword>
<evidence type="ECO:0000313" key="3">
    <source>
        <dbReference type="Proteomes" id="UP000054324"/>
    </source>
</evidence>
<dbReference type="CTD" id="20316833"/>
<feature type="region of interest" description="Disordered" evidence="1">
    <location>
        <begin position="1"/>
        <end position="24"/>
    </location>
</feature>
<gene>
    <name evidence="2" type="ORF">T265_02645</name>
</gene>
<protein>
    <submittedName>
        <fullName evidence="2">Uncharacterized protein</fullName>
    </submittedName>
</protein>
<evidence type="ECO:0000313" key="2">
    <source>
        <dbReference type="EMBL" id="KER31084.1"/>
    </source>
</evidence>
<dbReference type="Proteomes" id="UP000054324">
    <property type="component" value="Unassembled WGS sequence"/>
</dbReference>
<evidence type="ECO:0000256" key="1">
    <source>
        <dbReference type="SAM" id="MobiDB-lite"/>
    </source>
</evidence>
<dbReference type="KEGG" id="ovi:T265_02645"/>
<name>A0A075AI63_OPIVI</name>
<sequence>MTTSTAGVPQRRHQVVGGSTSITKTANGDNNQGFGYVRRVDGYFGAIVLGPKRWLVVYVLFTGLDDMPSFLTRLRECGRVLLLESVNDRFGHIRFALTQRIARFRCLSDVANVNTTHDASCLRFLLQRTAWGSGDPSCTPSLKTTTLRPYAKLLLQSCSACPTIAALHCANFTHARRLEVTLSHIVEASCSSAVRLHSQDIIPSVVHRRGPSSYEK</sequence>